<evidence type="ECO:0000256" key="2">
    <source>
        <dbReference type="SAM" id="MobiDB-lite"/>
    </source>
</evidence>
<feature type="repeat" description="TPR" evidence="1">
    <location>
        <begin position="253"/>
        <end position="286"/>
    </location>
</feature>
<sequence>MSLINQMLKDLEQRGATSTDVQQPSITPQFGAYTKKSGSKSIYMISVSLLIIVIGYAALSSPAQLARLKEILGFNQPTNDNNSNPAAKIKTSKFGHPIQDKAAATATLPEAATVAPNQSPEAAGIDISNESDVNPPVMNKPTASALTKPNEPAHLFERSLKFTPQTIKEQPAKNADSSLQKKSPLSLVAEKNSTATPQTKEGPIKETDVKEPEKKDSIKNDSEKTVTSKSTNALALANKQPNIHKKMSPEQTANSNYQQALIYLQQGRVSESETYLEKVLEFNPAHHEARLTLASLLLDNKRLNDAKDVLNTGLQIAPEQNEFRIALARLQVNAGDQAAAFSTLEQGLPYAGNRADYYAFLATLLQRSGQHDAAITHYTKAIAIENNTGSVKTNTLVGLGISLQAVGKLENAQQAFVRAQQIGSLSPALASFVDQQLKKIHQTLSK</sequence>
<dbReference type="PANTHER" id="PTHR44366">
    <property type="entry name" value="UDP-N-ACETYLGLUCOSAMINE--PEPTIDE N-ACETYLGLUCOSAMINYLTRANSFERASE 110 KDA SUBUNIT"/>
    <property type="match status" value="1"/>
</dbReference>
<protein>
    <submittedName>
        <fullName evidence="4">Uncharacterized protein</fullName>
    </submittedName>
</protein>
<proteinExistence type="predicted"/>
<dbReference type="Pfam" id="PF13181">
    <property type="entry name" value="TPR_8"/>
    <property type="match status" value="1"/>
</dbReference>
<name>A0A4Y9VRK6_9PROT</name>
<dbReference type="SUPFAM" id="SSF48452">
    <property type="entry name" value="TPR-like"/>
    <property type="match status" value="1"/>
</dbReference>
<feature type="compositionally biased region" description="Basic and acidic residues" evidence="2">
    <location>
        <begin position="202"/>
        <end position="226"/>
    </location>
</feature>
<dbReference type="GO" id="GO:0006493">
    <property type="term" value="P:protein O-linked glycosylation"/>
    <property type="evidence" value="ECO:0007669"/>
    <property type="project" value="InterPro"/>
</dbReference>
<dbReference type="InterPro" id="IPR019734">
    <property type="entry name" value="TPR_rpt"/>
</dbReference>
<feature type="transmembrane region" description="Helical" evidence="3">
    <location>
        <begin position="42"/>
        <end position="59"/>
    </location>
</feature>
<dbReference type="AlphaFoldDB" id="A0A4Y9VRK6"/>
<dbReference type="PANTHER" id="PTHR44366:SF1">
    <property type="entry name" value="UDP-N-ACETYLGLUCOSAMINE--PEPTIDE N-ACETYLGLUCOSAMINYLTRANSFERASE 110 KDA SUBUNIT"/>
    <property type="match status" value="1"/>
</dbReference>
<dbReference type="InterPro" id="IPR011990">
    <property type="entry name" value="TPR-like_helical_dom_sf"/>
</dbReference>
<feature type="repeat" description="TPR" evidence="1">
    <location>
        <begin position="355"/>
        <end position="388"/>
    </location>
</feature>
<evidence type="ECO:0000256" key="1">
    <source>
        <dbReference type="PROSITE-ProRule" id="PRU00339"/>
    </source>
</evidence>
<keyword evidence="5" id="KW-1185">Reference proteome</keyword>
<gene>
    <name evidence="4" type="ORF">C3Y98_04940</name>
</gene>
<dbReference type="GO" id="GO:0097363">
    <property type="term" value="F:protein O-acetylglucosaminyltransferase activity"/>
    <property type="evidence" value="ECO:0007669"/>
    <property type="project" value="TreeGrafter"/>
</dbReference>
<dbReference type="Gene3D" id="1.25.40.10">
    <property type="entry name" value="Tetratricopeptide repeat domain"/>
    <property type="match status" value="1"/>
</dbReference>
<accession>A0A4Y9VRK6</accession>
<dbReference type="EMBL" id="PQVH01000008">
    <property type="protein sequence ID" value="TFW71450.1"/>
    <property type="molecule type" value="Genomic_DNA"/>
</dbReference>
<keyword evidence="3" id="KW-0812">Transmembrane</keyword>
<keyword evidence="3" id="KW-0472">Membrane</keyword>
<dbReference type="InterPro" id="IPR037919">
    <property type="entry name" value="OGT"/>
</dbReference>
<dbReference type="Pfam" id="PF14559">
    <property type="entry name" value="TPR_19"/>
    <property type="match status" value="1"/>
</dbReference>
<evidence type="ECO:0000313" key="5">
    <source>
        <dbReference type="Proteomes" id="UP000297706"/>
    </source>
</evidence>
<dbReference type="RefSeq" id="WP_135276997.1">
    <property type="nucleotide sequence ID" value="NZ_PQVH01000008.1"/>
</dbReference>
<dbReference type="OrthoDB" id="5406098at2"/>
<feature type="region of interest" description="Disordered" evidence="2">
    <location>
        <begin position="169"/>
        <end position="230"/>
    </location>
</feature>
<dbReference type="PROSITE" id="PS50005">
    <property type="entry name" value="TPR"/>
    <property type="match status" value="2"/>
</dbReference>
<keyword evidence="1" id="KW-0802">TPR repeat</keyword>
<organism evidence="4 5">
    <name type="scientific">Methylotenera oryzisoli</name>
    <dbReference type="NCBI Taxonomy" id="2080758"/>
    <lineage>
        <taxon>Bacteria</taxon>
        <taxon>Pseudomonadati</taxon>
        <taxon>Pseudomonadota</taxon>
        <taxon>Betaproteobacteria</taxon>
        <taxon>Nitrosomonadales</taxon>
        <taxon>Methylophilaceae</taxon>
        <taxon>Methylotenera</taxon>
    </lineage>
</organism>
<reference evidence="4 5" key="1">
    <citation type="submission" date="2018-02" db="EMBL/GenBank/DDBJ databases">
        <title>A novel lanthanide dependent methylotroph, Methylotenera sp. La3113.</title>
        <authorList>
            <person name="Lv H."/>
            <person name="Tani A."/>
        </authorList>
    </citation>
    <scope>NUCLEOTIDE SEQUENCE [LARGE SCALE GENOMIC DNA]</scope>
    <source>
        <strain evidence="4 5">La3113</strain>
    </source>
</reference>
<evidence type="ECO:0000313" key="4">
    <source>
        <dbReference type="EMBL" id="TFW71450.1"/>
    </source>
</evidence>
<dbReference type="Proteomes" id="UP000297706">
    <property type="component" value="Unassembled WGS sequence"/>
</dbReference>
<keyword evidence="3" id="KW-1133">Transmembrane helix</keyword>
<dbReference type="SMART" id="SM00028">
    <property type="entry name" value="TPR"/>
    <property type="match status" value="4"/>
</dbReference>
<evidence type="ECO:0000256" key="3">
    <source>
        <dbReference type="SAM" id="Phobius"/>
    </source>
</evidence>
<comment type="caution">
    <text evidence="4">The sequence shown here is derived from an EMBL/GenBank/DDBJ whole genome shotgun (WGS) entry which is preliminary data.</text>
</comment>